<dbReference type="InterPro" id="IPR011701">
    <property type="entry name" value="MFS"/>
</dbReference>
<feature type="transmembrane region" description="Helical" evidence="7">
    <location>
        <begin position="68"/>
        <end position="86"/>
    </location>
</feature>
<feature type="transmembrane region" description="Helical" evidence="7">
    <location>
        <begin position="33"/>
        <end position="56"/>
    </location>
</feature>
<evidence type="ECO:0000256" key="3">
    <source>
        <dbReference type="ARBA" id="ARBA00022475"/>
    </source>
</evidence>
<feature type="transmembrane region" description="Helical" evidence="7">
    <location>
        <begin position="177"/>
        <end position="200"/>
    </location>
</feature>
<organism evidence="9 10">
    <name type="scientific">Desulfosporosinus hippei DSM 8344</name>
    <dbReference type="NCBI Taxonomy" id="1121419"/>
    <lineage>
        <taxon>Bacteria</taxon>
        <taxon>Bacillati</taxon>
        <taxon>Bacillota</taxon>
        <taxon>Clostridia</taxon>
        <taxon>Eubacteriales</taxon>
        <taxon>Desulfitobacteriaceae</taxon>
        <taxon>Desulfosporosinus</taxon>
    </lineage>
</organism>
<evidence type="ECO:0000256" key="5">
    <source>
        <dbReference type="ARBA" id="ARBA00022989"/>
    </source>
</evidence>
<dbReference type="STRING" id="1121419.SAMN05443529_12033"/>
<evidence type="ECO:0000256" key="4">
    <source>
        <dbReference type="ARBA" id="ARBA00022692"/>
    </source>
</evidence>
<evidence type="ECO:0000313" key="10">
    <source>
        <dbReference type="Proteomes" id="UP000198656"/>
    </source>
</evidence>
<dbReference type="InterPro" id="IPR050171">
    <property type="entry name" value="MFS_Transporters"/>
</dbReference>
<dbReference type="RefSeq" id="WP_092334664.1">
    <property type="nucleotide sequence ID" value="NZ_FNCP01000020.1"/>
</dbReference>
<evidence type="ECO:0000256" key="6">
    <source>
        <dbReference type="ARBA" id="ARBA00023136"/>
    </source>
</evidence>
<keyword evidence="3" id="KW-1003">Cell membrane</keyword>
<dbReference type="PANTHER" id="PTHR23517:SF3">
    <property type="entry name" value="INTEGRAL MEMBRANE TRANSPORT PROTEIN"/>
    <property type="match status" value="1"/>
</dbReference>
<dbReference type="PROSITE" id="PS50850">
    <property type="entry name" value="MFS"/>
    <property type="match status" value="1"/>
</dbReference>
<dbReference type="SUPFAM" id="SSF103473">
    <property type="entry name" value="MFS general substrate transporter"/>
    <property type="match status" value="1"/>
</dbReference>
<feature type="transmembrane region" description="Helical" evidence="7">
    <location>
        <begin position="92"/>
        <end position="111"/>
    </location>
</feature>
<evidence type="ECO:0000259" key="8">
    <source>
        <dbReference type="PROSITE" id="PS50850"/>
    </source>
</evidence>
<evidence type="ECO:0000256" key="1">
    <source>
        <dbReference type="ARBA" id="ARBA00004651"/>
    </source>
</evidence>
<keyword evidence="2" id="KW-0813">Transport</keyword>
<dbReference type="AlphaFoldDB" id="A0A1G8FPD3"/>
<dbReference type="InterPro" id="IPR036259">
    <property type="entry name" value="MFS_trans_sf"/>
</dbReference>
<evidence type="ECO:0000313" key="9">
    <source>
        <dbReference type="EMBL" id="SDH83985.1"/>
    </source>
</evidence>
<protein>
    <submittedName>
        <fullName evidence="9">Major Facilitator Superfamily protein</fullName>
    </submittedName>
</protein>
<dbReference type="EMBL" id="FNCP01000020">
    <property type="protein sequence ID" value="SDH83985.1"/>
    <property type="molecule type" value="Genomic_DNA"/>
</dbReference>
<proteinExistence type="predicted"/>
<evidence type="ECO:0000256" key="2">
    <source>
        <dbReference type="ARBA" id="ARBA00022448"/>
    </source>
</evidence>
<dbReference type="OrthoDB" id="9814001at2"/>
<feature type="transmembrane region" description="Helical" evidence="7">
    <location>
        <begin position="132"/>
        <end position="157"/>
    </location>
</feature>
<gene>
    <name evidence="9" type="ORF">SAMN05443529_12033</name>
</gene>
<keyword evidence="4 7" id="KW-0812">Transmembrane</keyword>
<dbReference type="Proteomes" id="UP000198656">
    <property type="component" value="Unassembled WGS sequence"/>
</dbReference>
<reference evidence="10" key="1">
    <citation type="submission" date="2016-10" db="EMBL/GenBank/DDBJ databases">
        <authorList>
            <person name="Varghese N."/>
            <person name="Submissions S."/>
        </authorList>
    </citation>
    <scope>NUCLEOTIDE SEQUENCE [LARGE SCALE GENOMIC DNA]</scope>
    <source>
        <strain evidence="10">DSM 8344</strain>
    </source>
</reference>
<keyword evidence="6 7" id="KW-0472">Membrane</keyword>
<dbReference type="Gene3D" id="1.20.1250.20">
    <property type="entry name" value="MFS general substrate transporter like domains"/>
    <property type="match status" value="1"/>
</dbReference>
<dbReference type="InterPro" id="IPR020846">
    <property type="entry name" value="MFS_dom"/>
</dbReference>
<sequence>MISGSLSSCVLMYTVMMSLSIVLPFFLSNAQKLPTLHVGLLLSVGPFVSTLFSPIGAKAAVRFGNRPIMILGMIVLGVGSLSMVTLAPSSSILGFAIRIAIASAGFALFQAPNNAAVMISARPEQRGTISGLLNLARTLGQATGASLMGSIFNYFTMASGGKDISVNSASAAAITSGVHGAFIAATILVIIAIVIGMTTFHFNNHLKSIKQGS</sequence>
<keyword evidence="5 7" id="KW-1133">Transmembrane helix</keyword>
<dbReference type="GO" id="GO:0005886">
    <property type="term" value="C:plasma membrane"/>
    <property type="evidence" value="ECO:0007669"/>
    <property type="project" value="UniProtKB-SubCell"/>
</dbReference>
<feature type="domain" description="Major facilitator superfamily (MFS) profile" evidence="8">
    <location>
        <begin position="1"/>
        <end position="213"/>
    </location>
</feature>
<name>A0A1G8FPD3_9FIRM</name>
<keyword evidence="10" id="KW-1185">Reference proteome</keyword>
<dbReference type="GO" id="GO:0022857">
    <property type="term" value="F:transmembrane transporter activity"/>
    <property type="evidence" value="ECO:0007669"/>
    <property type="project" value="InterPro"/>
</dbReference>
<dbReference type="PANTHER" id="PTHR23517">
    <property type="entry name" value="RESISTANCE PROTEIN MDTM, PUTATIVE-RELATED-RELATED"/>
    <property type="match status" value="1"/>
</dbReference>
<comment type="subcellular location">
    <subcellularLocation>
        <location evidence="1">Cell membrane</location>
        <topology evidence="1">Multi-pass membrane protein</topology>
    </subcellularLocation>
</comment>
<feature type="transmembrane region" description="Helical" evidence="7">
    <location>
        <begin position="9"/>
        <end position="27"/>
    </location>
</feature>
<accession>A0A1G8FPD3</accession>
<evidence type="ECO:0000256" key="7">
    <source>
        <dbReference type="SAM" id="Phobius"/>
    </source>
</evidence>
<dbReference type="Pfam" id="PF07690">
    <property type="entry name" value="MFS_1"/>
    <property type="match status" value="1"/>
</dbReference>